<proteinExistence type="predicted"/>
<dbReference type="EMBL" id="JACXVP010000009">
    <property type="protein sequence ID" value="KAG5586265.1"/>
    <property type="molecule type" value="Genomic_DNA"/>
</dbReference>
<comment type="caution">
    <text evidence="1">The sequence shown here is derived from an EMBL/GenBank/DDBJ whole genome shotgun (WGS) entry which is preliminary data.</text>
</comment>
<sequence length="99" mass="11560">MKEKVLHKCKGQHELTLYKINLHIAKTSLTIDDSREIEGTELKEWNRYAWITLSYLNLTFLHHTLLHNNSICTCLSLKIKFNSTICINPTYSQAVHFIS</sequence>
<gene>
    <name evidence="1" type="ORF">H5410_046699</name>
</gene>
<keyword evidence="2" id="KW-1185">Reference proteome</keyword>
<name>A0A9J5XD00_SOLCO</name>
<protein>
    <submittedName>
        <fullName evidence="1">Uncharacterized protein</fullName>
    </submittedName>
</protein>
<evidence type="ECO:0000313" key="1">
    <source>
        <dbReference type="EMBL" id="KAG5586265.1"/>
    </source>
</evidence>
<feature type="non-terminal residue" evidence="1">
    <location>
        <position position="1"/>
    </location>
</feature>
<evidence type="ECO:0000313" key="2">
    <source>
        <dbReference type="Proteomes" id="UP000824120"/>
    </source>
</evidence>
<dbReference type="AlphaFoldDB" id="A0A9J5XD00"/>
<accession>A0A9J5XD00</accession>
<dbReference type="Proteomes" id="UP000824120">
    <property type="component" value="Chromosome 9"/>
</dbReference>
<reference evidence="1 2" key="1">
    <citation type="submission" date="2020-09" db="EMBL/GenBank/DDBJ databases">
        <title>De no assembly of potato wild relative species, Solanum commersonii.</title>
        <authorList>
            <person name="Cho K."/>
        </authorList>
    </citation>
    <scope>NUCLEOTIDE SEQUENCE [LARGE SCALE GENOMIC DNA]</scope>
    <source>
        <strain evidence="1">LZ3.2</strain>
        <tissue evidence="1">Leaf</tissue>
    </source>
</reference>
<organism evidence="1 2">
    <name type="scientific">Solanum commersonii</name>
    <name type="common">Commerson's wild potato</name>
    <name type="synonym">Commerson's nightshade</name>
    <dbReference type="NCBI Taxonomy" id="4109"/>
    <lineage>
        <taxon>Eukaryota</taxon>
        <taxon>Viridiplantae</taxon>
        <taxon>Streptophyta</taxon>
        <taxon>Embryophyta</taxon>
        <taxon>Tracheophyta</taxon>
        <taxon>Spermatophyta</taxon>
        <taxon>Magnoliopsida</taxon>
        <taxon>eudicotyledons</taxon>
        <taxon>Gunneridae</taxon>
        <taxon>Pentapetalae</taxon>
        <taxon>asterids</taxon>
        <taxon>lamiids</taxon>
        <taxon>Solanales</taxon>
        <taxon>Solanaceae</taxon>
        <taxon>Solanoideae</taxon>
        <taxon>Solaneae</taxon>
        <taxon>Solanum</taxon>
    </lineage>
</organism>